<keyword evidence="2" id="KW-1185">Reference proteome</keyword>
<dbReference type="Proteomes" id="UP000199470">
    <property type="component" value="Unassembled WGS sequence"/>
</dbReference>
<dbReference type="RefSeq" id="WP_093389910.1">
    <property type="nucleotide sequence ID" value="NZ_FOTW01000023.1"/>
</dbReference>
<protein>
    <submittedName>
        <fullName evidence="1">Uncharacterized protein</fullName>
    </submittedName>
</protein>
<dbReference type="EMBL" id="FOTW01000023">
    <property type="protein sequence ID" value="SFM55102.1"/>
    <property type="molecule type" value="Genomic_DNA"/>
</dbReference>
<organism evidence="1 2">
    <name type="scientific">Rugamonas rubra</name>
    <dbReference type="NCBI Taxonomy" id="758825"/>
    <lineage>
        <taxon>Bacteria</taxon>
        <taxon>Pseudomonadati</taxon>
        <taxon>Pseudomonadota</taxon>
        <taxon>Betaproteobacteria</taxon>
        <taxon>Burkholderiales</taxon>
        <taxon>Oxalobacteraceae</taxon>
        <taxon>Telluria group</taxon>
        <taxon>Rugamonas</taxon>
    </lineage>
</organism>
<name>A0A1I4RS61_9BURK</name>
<dbReference type="OrthoDB" id="7376325at2"/>
<accession>A0A1I4RS61</accession>
<sequence>MSAAKQEVISLLQTLPDDCSLEDIQYHLYIITKIKKSEARALTEGTLSQEEVERRLSKWLEK</sequence>
<evidence type="ECO:0000313" key="1">
    <source>
        <dbReference type="EMBL" id="SFM55102.1"/>
    </source>
</evidence>
<gene>
    <name evidence="1" type="ORF">SAMN02982985_04454</name>
</gene>
<reference evidence="1 2" key="1">
    <citation type="submission" date="2016-10" db="EMBL/GenBank/DDBJ databases">
        <authorList>
            <person name="de Groot N.N."/>
        </authorList>
    </citation>
    <scope>NUCLEOTIDE SEQUENCE [LARGE SCALE GENOMIC DNA]</scope>
    <source>
        <strain evidence="1 2">ATCC 43154</strain>
    </source>
</reference>
<proteinExistence type="predicted"/>
<evidence type="ECO:0000313" key="2">
    <source>
        <dbReference type="Proteomes" id="UP000199470"/>
    </source>
</evidence>
<dbReference type="STRING" id="758825.SAMN02982985_04454"/>
<dbReference type="AlphaFoldDB" id="A0A1I4RS61"/>